<name>N6USQ1_9HYPH</name>
<dbReference type="Pfam" id="PF03928">
    <property type="entry name" value="HbpS-like"/>
    <property type="match status" value="1"/>
</dbReference>
<evidence type="ECO:0000313" key="1">
    <source>
        <dbReference type="EMBL" id="ENN83841.1"/>
    </source>
</evidence>
<dbReference type="InterPro" id="IPR038084">
    <property type="entry name" value="PduO/GlcC-like_sf"/>
</dbReference>
<dbReference type="PANTHER" id="PTHR28255">
    <property type="match status" value="1"/>
</dbReference>
<dbReference type="InterPro" id="IPR010371">
    <property type="entry name" value="YBR137W-like"/>
</dbReference>
<dbReference type="NCBIfam" id="NF002696">
    <property type="entry name" value="PRK02487.1-5"/>
    <property type="match status" value="1"/>
</dbReference>
<dbReference type="PIRSF" id="PIRSF008757">
    <property type="entry name" value="UCP008757"/>
    <property type="match status" value="1"/>
</dbReference>
<evidence type="ECO:0000313" key="2">
    <source>
        <dbReference type="Proteomes" id="UP000012429"/>
    </source>
</evidence>
<accession>N6USQ1</accession>
<reference evidence="1 2" key="1">
    <citation type="journal article" date="2012" name="BMC Genomics">
        <title>Genomic basis of broad host range and environmental adaptability of Rhizobium tropici CIAT 899 and Rhizobium sp. PRF 81 which are used in inoculants for common bean (Phaseolus vulgaris L.).</title>
        <authorList>
            <person name="Ormeno-Orrillo E."/>
            <person name="Menna P."/>
            <person name="Almeida L.G."/>
            <person name="Ollero F.J."/>
            <person name="Nicolas M.F."/>
            <person name="Pains Rodrigues E."/>
            <person name="Shigueyoshi Nakatani A."/>
            <person name="Silva Batista J.S."/>
            <person name="Oliveira Chueire L.M."/>
            <person name="Souza R.C."/>
            <person name="Ribeiro Vasconcelos A.T."/>
            <person name="Megias M."/>
            <person name="Hungria M."/>
            <person name="Martinez-Romero E."/>
        </authorList>
    </citation>
    <scope>NUCLEOTIDE SEQUENCE [LARGE SCALE GENOMIC DNA]</scope>
    <source>
        <strain evidence="1 2">PRF 81</strain>
        <plasmid evidence="1">pPRF81a</plasmid>
    </source>
</reference>
<keyword evidence="1" id="KW-0614">Plasmid</keyword>
<dbReference type="InterPro" id="IPR005624">
    <property type="entry name" value="PduO/GlcC-like"/>
</dbReference>
<dbReference type="EMBL" id="AQHN01000095">
    <property type="protein sequence ID" value="ENN83841.1"/>
    <property type="molecule type" value="Genomic_DNA"/>
</dbReference>
<sequence>MVSMARPSRTISWKTPTMNHTLDTLAEELKDLQLATFDYDFAWKLGCIMQAHATARSLPAAITVAHGTDVVFALLMPGATPDNTDWAARKRSVAHRFHRSSLAMRLEAEQGGFDFNSRFRLPESDFVASGGGFPLILRGGTLIGTVGVSGLPDLEDHLLVTNALRELLTVDR</sequence>
<organism evidence="1 2">
    <name type="scientific">Rhizobium freirei PRF 81</name>
    <dbReference type="NCBI Taxonomy" id="363754"/>
    <lineage>
        <taxon>Bacteria</taxon>
        <taxon>Pseudomonadati</taxon>
        <taxon>Pseudomonadota</taxon>
        <taxon>Alphaproteobacteria</taxon>
        <taxon>Hyphomicrobiales</taxon>
        <taxon>Rhizobiaceae</taxon>
        <taxon>Rhizobium/Agrobacterium group</taxon>
        <taxon>Rhizobium</taxon>
    </lineage>
</organism>
<gene>
    <name evidence="1" type="ORF">RHSP_41438</name>
</gene>
<protein>
    <submittedName>
        <fullName evidence="1">Uncharacterized protein</fullName>
    </submittedName>
</protein>
<geneLocation type="plasmid" evidence="1">
    <name>pPRF81a</name>
</geneLocation>
<dbReference type="AlphaFoldDB" id="N6USQ1"/>
<dbReference type="SUPFAM" id="SSF143744">
    <property type="entry name" value="GlcG-like"/>
    <property type="match status" value="1"/>
</dbReference>
<dbReference type="PANTHER" id="PTHR28255:SF1">
    <property type="entry name" value="UPF0303 PROTEIN YBR137W"/>
    <property type="match status" value="1"/>
</dbReference>
<proteinExistence type="predicted"/>
<comment type="caution">
    <text evidence="1">The sequence shown here is derived from an EMBL/GenBank/DDBJ whole genome shotgun (WGS) entry which is preliminary data.</text>
</comment>
<keyword evidence="2" id="KW-1185">Reference proteome</keyword>
<dbReference type="Proteomes" id="UP000012429">
    <property type="component" value="Unassembled WGS sequence"/>
</dbReference>
<dbReference type="Gene3D" id="3.30.450.150">
    <property type="entry name" value="Haem-degrading domain"/>
    <property type="match status" value="1"/>
</dbReference>